<dbReference type="Gene3D" id="2.40.160.50">
    <property type="entry name" value="membrane protein fhac: a member of the omp85/tpsb transporter family"/>
    <property type="match status" value="1"/>
</dbReference>
<evidence type="ECO:0000313" key="1">
    <source>
        <dbReference type="EMBL" id="MFC4654251.1"/>
    </source>
</evidence>
<protein>
    <recommendedName>
        <fullName evidence="3">Haemolysin activator HlyB C-terminal domain-containing protein</fullName>
    </recommendedName>
</protein>
<dbReference type="RefSeq" id="WP_377332056.1">
    <property type="nucleotide sequence ID" value="NZ_JBHSGB010000005.1"/>
</dbReference>
<keyword evidence="2" id="KW-1185">Reference proteome</keyword>
<reference evidence="2" key="1">
    <citation type="journal article" date="2019" name="Int. J. Syst. Evol. Microbiol.">
        <title>The Global Catalogue of Microorganisms (GCM) 10K type strain sequencing project: providing services to taxonomists for standard genome sequencing and annotation.</title>
        <authorList>
            <consortium name="The Broad Institute Genomics Platform"/>
            <consortium name="The Broad Institute Genome Sequencing Center for Infectious Disease"/>
            <person name="Wu L."/>
            <person name="Ma J."/>
        </authorList>
    </citation>
    <scope>NUCLEOTIDE SEQUENCE [LARGE SCALE GENOMIC DNA]</scope>
    <source>
        <strain evidence="2">DT28</strain>
    </source>
</reference>
<comment type="caution">
    <text evidence="1">The sequence shown here is derived from an EMBL/GenBank/DDBJ whole genome shotgun (WGS) entry which is preliminary data.</text>
</comment>
<evidence type="ECO:0008006" key="3">
    <source>
        <dbReference type="Google" id="ProtNLM"/>
    </source>
</evidence>
<gene>
    <name evidence="1" type="ORF">ACFO3I_04330</name>
</gene>
<organism evidence="1 2">
    <name type="scientific">Rheinheimera marina</name>
    <dbReference type="NCBI Taxonomy" id="1774958"/>
    <lineage>
        <taxon>Bacteria</taxon>
        <taxon>Pseudomonadati</taxon>
        <taxon>Pseudomonadota</taxon>
        <taxon>Gammaproteobacteria</taxon>
        <taxon>Chromatiales</taxon>
        <taxon>Chromatiaceae</taxon>
        <taxon>Rheinheimera</taxon>
    </lineage>
</organism>
<dbReference type="EMBL" id="JBHSGB010000005">
    <property type="protein sequence ID" value="MFC4654251.1"/>
    <property type="molecule type" value="Genomic_DNA"/>
</dbReference>
<dbReference type="Proteomes" id="UP001595962">
    <property type="component" value="Unassembled WGS sequence"/>
</dbReference>
<sequence length="439" mass="50308">MQRVGDCDQDVEVQVDSWDNWSLLPAVGFGRSSGHNKYSFGFKEDNLLGYGVRTSLKYQSDYLRSGYELKVEAPLQLLSDASPDHSYLLLELTDNDDGNTYHIALDKPFYLDDSLWMAHTEWLDDSKLEQVYHNGELERSFFSQHQLAELSGGYLWRFVDNTSWRVLAGVTREDWQFDMPQGLDPQAAPADRRRNFIWTGLEYKEFAYQVLQDLYFIGRPEDINLGWRAQLKLGVLTGDSGSRVLAELSKGWAWHQHVTLTQNKLDWIAGVSDGDFHQWSFQVEDYWRLGQNWTWMNKADLISRNRNYAEQPLELGGETGLRGYPVQFQHGLNSAVVSSELRWYPRWSWRQILDFGFVGFVDYGRAWGGRVASGPLDSNADLQSANISDQWLGSIGAGLRIFSSKSSNHHVVHLDLSTPISSVPGVDPWEVQLMVSDRF</sequence>
<accession>A0ABV9JIA6</accession>
<evidence type="ECO:0000313" key="2">
    <source>
        <dbReference type="Proteomes" id="UP001595962"/>
    </source>
</evidence>
<proteinExistence type="predicted"/>
<name>A0ABV9JIA6_9GAMM</name>